<feature type="region of interest" description="Disordered" evidence="1">
    <location>
        <begin position="1"/>
        <end position="22"/>
    </location>
</feature>
<evidence type="ECO:0000313" key="3">
    <source>
        <dbReference type="Proteomes" id="UP000288805"/>
    </source>
</evidence>
<evidence type="ECO:0000256" key="1">
    <source>
        <dbReference type="SAM" id="MobiDB-lite"/>
    </source>
</evidence>
<dbReference type="EMBL" id="QGNW01000563">
    <property type="protein sequence ID" value="RVW67826.1"/>
    <property type="molecule type" value="Genomic_DNA"/>
</dbReference>
<protein>
    <submittedName>
        <fullName evidence="2">Uncharacterized protein</fullName>
    </submittedName>
</protein>
<dbReference type="AlphaFoldDB" id="A0A438G6J5"/>
<proteinExistence type="predicted"/>
<dbReference type="PANTHER" id="PTHR36045:SF2">
    <property type="entry name" value="OS04G0558500 PROTEIN"/>
    <property type="match status" value="1"/>
</dbReference>
<gene>
    <name evidence="2" type="ORF">CK203_060981</name>
</gene>
<dbReference type="PANTHER" id="PTHR36045">
    <property type="entry name" value="OS04G0558500 PROTEIN"/>
    <property type="match status" value="1"/>
</dbReference>
<sequence length="209" mass="23220">MALKDPQFRSSGDPMEGSDAEELEELEADVKEMAQKVRHYRTTLPDQLKATFTSILSSQRPPFLEFVSGSEPEASGEPNPGQFRGRIEVDTGGVCGNNVLVMEWQLQFPVGAFVEPAGVEEMGTIVDVVVMWGGGEDYGGRMKRQSRVLLAQGDHETSEKIQLLKQKISSNVSTIPVLLKRLNECMSMVDKLDSYNGIMHPAFKRRRTS</sequence>
<name>A0A438G6J5_VITVI</name>
<evidence type="ECO:0000313" key="2">
    <source>
        <dbReference type="EMBL" id="RVW67826.1"/>
    </source>
</evidence>
<dbReference type="Proteomes" id="UP000288805">
    <property type="component" value="Unassembled WGS sequence"/>
</dbReference>
<comment type="caution">
    <text evidence="2">The sequence shown here is derived from an EMBL/GenBank/DDBJ whole genome shotgun (WGS) entry which is preliminary data.</text>
</comment>
<accession>A0A438G6J5</accession>
<reference evidence="2 3" key="1">
    <citation type="journal article" date="2018" name="PLoS Genet.">
        <title>Population sequencing reveals clonal diversity and ancestral inbreeding in the grapevine cultivar Chardonnay.</title>
        <authorList>
            <person name="Roach M.J."/>
            <person name="Johnson D.L."/>
            <person name="Bohlmann J."/>
            <person name="van Vuuren H.J."/>
            <person name="Jones S.J."/>
            <person name="Pretorius I.S."/>
            <person name="Schmidt S.A."/>
            <person name="Borneman A.R."/>
        </authorList>
    </citation>
    <scope>NUCLEOTIDE SEQUENCE [LARGE SCALE GENOMIC DNA]</scope>
    <source>
        <strain evidence="3">cv. Chardonnay</strain>
        <tissue evidence="2">Leaf</tissue>
    </source>
</reference>
<organism evidence="2 3">
    <name type="scientific">Vitis vinifera</name>
    <name type="common">Grape</name>
    <dbReference type="NCBI Taxonomy" id="29760"/>
    <lineage>
        <taxon>Eukaryota</taxon>
        <taxon>Viridiplantae</taxon>
        <taxon>Streptophyta</taxon>
        <taxon>Embryophyta</taxon>
        <taxon>Tracheophyta</taxon>
        <taxon>Spermatophyta</taxon>
        <taxon>Magnoliopsida</taxon>
        <taxon>eudicotyledons</taxon>
        <taxon>Gunneridae</taxon>
        <taxon>Pentapetalae</taxon>
        <taxon>rosids</taxon>
        <taxon>Vitales</taxon>
        <taxon>Vitaceae</taxon>
        <taxon>Viteae</taxon>
        <taxon>Vitis</taxon>
    </lineage>
</organism>